<accession>A0ABW1TS59</accession>
<dbReference type="Gene3D" id="3.40.50.360">
    <property type="match status" value="1"/>
</dbReference>
<name>A0ABW1TS59_9BURK</name>
<dbReference type="InterPro" id="IPR029039">
    <property type="entry name" value="Flavoprotein-like_sf"/>
</dbReference>
<keyword evidence="7" id="KW-1185">Reference proteome</keyword>
<dbReference type="Pfam" id="PF00258">
    <property type="entry name" value="Flavodoxin_1"/>
    <property type="match status" value="1"/>
</dbReference>
<dbReference type="PANTHER" id="PTHR19384">
    <property type="entry name" value="NITRIC OXIDE SYNTHASE-RELATED"/>
    <property type="match status" value="1"/>
</dbReference>
<gene>
    <name evidence="6" type="ORF">ACFQND_00950</name>
</gene>
<dbReference type="PROSITE" id="PS50902">
    <property type="entry name" value="FLAVODOXIN_LIKE"/>
    <property type="match status" value="1"/>
</dbReference>
<evidence type="ECO:0000256" key="3">
    <source>
        <dbReference type="ARBA" id="ARBA00022643"/>
    </source>
</evidence>
<dbReference type="InterPro" id="IPR008254">
    <property type="entry name" value="Flavodoxin/NO_synth"/>
</dbReference>
<keyword evidence="2" id="KW-0285">Flavoprotein</keyword>
<comment type="caution">
    <text evidence="6">The sequence shown here is derived from an EMBL/GenBank/DDBJ whole genome shotgun (WGS) entry which is preliminary data.</text>
</comment>
<evidence type="ECO:0000256" key="2">
    <source>
        <dbReference type="ARBA" id="ARBA00022630"/>
    </source>
</evidence>
<dbReference type="SUPFAM" id="SSF52218">
    <property type="entry name" value="Flavoproteins"/>
    <property type="match status" value="1"/>
</dbReference>
<dbReference type="PANTHER" id="PTHR19384:SF128">
    <property type="entry name" value="NADPH OXIDOREDUCTASE A"/>
    <property type="match status" value="1"/>
</dbReference>
<sequence length="163" mass="17812">MKLKILVGTMTSTADYVAQAIQMDCADLVSDIEVQLMDGLDISVFDAEKAKDAIYLICSSTYGSGDVPDNARALYESLSAQPQFLGHVRYGVIALGDRTYMQTFCFGGKKFDERLQDLGAQRIGEVWCHDASSGTMPETEGTEWCRQWLAEALEATASHPVAA</sequence>
<organism evidence="6 7">
    <name type="scientific">Polaromonas aquatica</name>
    <dbReference type="NCBI Taxonomy" id="332657"/>
    <lineage>
        <taxon>Bacteria</taxon>
        <taxon>Pseudomonadati</taxon>
        <taxon>Pseudomonadota</taxon>
        <taxon>Betaproteobacteria</taxon>
        <taxon>Burkholderiales</taxon>
        <taxon>Comamonadaceae</taxon>
        <taxon>Polaromonas</taxon>
    </lineage>
</organism>
<evidence type="ECO:0000313" key="6">
    <source>
        <dbReference type="EMBL" id="MFC6279808.1"/>
    </source>
</evidence>
<evidence type="ECO:0000259" key="5">
    <source>
        <dbReference type="PROSITE" id="PS50902"/>
    </source>
</evidence>
<dbReference type="EMBL" id="JBHSRS010000002">
    <property type="protein sequence ID" value="MFC6279808.1"/>
    <property type="molecule type" value="Genomic_DNA"/>
</dbReference>
<evidence type="ECO:0000256" key="1">
    <source>
        <dbReference type="ARBA" id="ARBA00001917"/>
    </source>
</evidence>
<dbReference type="InterPro" id="IPR001094">
    <property type="entry name" value="Flavdoxin-like"/>
</dbReference>
<protein>
    <submittedName>
        <fullName evidence="6">Flavodoxin domain-containing protein</fullName>
    </submittedName>
</protein>
<evidence type="ECO:0000256" key="4">
    <source>
        <dbReference type="ARBA" id="ARBA00022982"/>
    </source>
</evidence>
<proteinExistence type="predicted"/>
<keyword evidence="3" id="KW-0288">FMN</keyword>
<dbReference type="Proteomes" id="UP001596270">
    <property type="component" value="Unassembled WGS sequence"/>
</dbReference>
<keyword evidence="4" id="KW-0249">Electron transport</keyword>
<keyword evidence="4" id="KW-0813">Transport</keyword>
<reference evidence="7" key="1">
    <citation type="journal article" date="2019" name="Int. J. Syst. Evol. Microbiol.">
        <title>The Global Catalogue of Microorganisms (GCM) 10K type strain sequencing project: providing services to taxonomists for standard genome sequencing and annotation.</title>
        <authorList>
            <consortium name="The Broad Institute Genomics Platform"/>
            <consortium name="The Broad Institute Genome Sequencing Center for Infectious Disease"/>
            <person name="Wu L."/>
            <person name="Ma J."/>
        </authorList>
    </citation>
    <scope>NUCLEOTIDE SEQUENCE [LARGE SCALE GENOMIC DNA]</scope>
    <source>
        <strain evidence="7">CCUG 39402</strain>
    </source>
</reference>
<dbReference type="PRINTS" id="PR00369">
    <property type="entry name" value="FLAVODOXIN"/>
</dbReference>
<feature type="domain" description="Flavodoxin-like" evidence="5">
    <location>
        <begin position="3"/>
        <end position="153"/>
    </location>
</feature>
<dbReference type="RefSeq" id="WP_371434377.1">
    <property type="nucleotide sequence ID" value="NZ_JBHSRS010000002.1"/>
</dbReference>
<comment type="cofactor">
    <cofactor evidence="1">
        <name>FMN</name>
        <dbReference type="ChEBI" id="CHEBI:58210"/>
    </cofactor>
</comment>
<evidence type="ECO:0000313" key="7">
    <source>
        <dbReference type="Proteomes" id="UP001596270"/>
    </source>
</evidence>